<dbReference type="PANTHER" id="PTHR33512">
    <property type="entry name" value="PROTEIN, PUTATIVE (DUF1191)-RELATED"/>
    <property type="match status" value="1"/>
</dbReference>
<protein>
    <submittedName>
        <fullName evidence="3">Atpob</fullName>
    </submittedName>
</protein>
<dbReference type="AlphaFoldDB" id="A0AAD8MJA4"/>
<keyword evidence="1" id="KW-1133">Transmembrane helix</keyword>
<evidence type="ECO:0000256" key="2">
    <source>
        <dbReference type="SAM" id="SignalP"/>
    </source>
</evidence>
<keyword evidence="2" id="KW-0732">Signal</keyword>
<evidence type="ECO:0000313" key="4">
    <source>
        <dbReference type="Proteomes" id="UP001237642"/>
    </source>
</evidence>
<accession>A0AAD8MJA4</accession>
<feature type="chain" id="PRO_5042044269" evidence="2">
    <location>
        <begin position="21"/>
        <end position="416"/>
    </location>
</feature>
<proteinExistence type="predicted"/>
<gene>
    <name evidence="3" type="ORF">POM88_024909</name>
</gene>
<dbReference type="InterPro" id="IPR010605">
    <property type="entry name" value="DUF1191"/>
</dbReference>
<dbReference type="GO" id="GO:0016020">
    <property type="term" value="C:membrane"/>
    <property type="evidence" value="ECO:0007669"/>
    <property type="project" value="TreeGrafter"/>
</dbReference>
<reference evidence="3" key="1">
    <citation type="submission" date="2023-02" db="EMBL/GenBank/DDBJ databases">
        <title>Genome of toxic invasive species Heracleum sosnowskyi carries increased number of genes despite the absence of recent whole-genome duplications.</title>
        <authorList>
            <person name="Schelkunov M."/>
            <person name="Shtratnikova V."/>
            <person name="Makarenko M."/>
            <person name="Klepikova A."/>
            <person name="Omelchenko D."/>
            <person name="Novikova G."/>
            <person name="Obukhova E."/>
            <person name="Bogdanov V."/>
            <person name="Penin A."/>
            <person name="Logacheva M."/>
        </authorList>
    </citation>
    <scope>NUCLEOTIDE SEQUENCE</scope>
    <source>
        <strain evidence="3">Hsosn_3</strain>
        <tissue evidence="3">Leaf</tissue>
    </source>
</reference>
<organism evidence="3 4">
    <name type="scientific">Heracleum sosnowskyi</name>
    <dbReference type="NCBI Taxonomy" id="360622"/>
    <lineage>
        <taxon>Eukaryota</taxon>
        <taxon>Viridiplantae</taxon>
        <taxon>Streptophyta</taxon>
        <taxon>Embryophyta</taxon>
        <taxon>Tracheophyta</taxon>
        <taxon>Spermatophyta</taxon>
        <taxon>Magnoliopsida</taxon>
        <taxon>eudicotyledons</taxon>
        <taxon>Gunneridae</taxon>
        <taxon>Pentapetalae</taxon>
        <taxon>asterids</taxon>
        <taxon>campanulids</taxon>
        <taxon>Apiales</taxon>
        <taxon>Apiaceae</taxon>
        <taxon>Apioideae</taxon>
        <taxon>apioid superclade</taxon>
        <taxon>Tordylieae</taxon>
        <taxon>Tordyliinae</taxon>
        <taxon>Heracleum</taxon>
    </lineage>
</organism>
<feature type="signal peptide" evidence="2">
    <location>
        <begin position="1"/>
        <end position="20"/>
    </location>
</feature>
<dbReference type="Proteomes" id="UP001237642">
    <property type="component" value="Unassembled WGS sequence"/>
</dbReference>
<dbReference type="PANTHER" id="PTHR33512:SF4">
    <property type="entry name" value="PROTEIN, PUTATIVE (DUF1191)-RELATED"/>
    <property type="match status" value="1"/>
</dbReference>
<keyword evidence="4" id="KW-1185">Reference proteome</keyword>
<evidence type="ECO:0000256" key="1">
    <source>
        <dbReference type="SAM" id="Phobius"/>
    </source>
</evidence>
<evidence type="ECO:0000313" key="3">
    <source>
        <dbReference type="EMBL" id="KAK1378165.1"/>
    </source>
</evidence>
<feature type="transmembrane region" description="Helical" evidence="1">
    <location>
        <begin position="216"/>
        <end position="242"/>
    </location>
</feature>
<dbReference type="Pfam" id="PF06697">
    <property type="entry name" value="DUF1191"/>
    <property type="match status" value="1"/>
</dbReference>
<sequence>MTAGLLVFLVLCVFFYAASGSNATSSESLDVVLHKHAFGALVHHRPLTGALYVAPLPTDLAGIQVAVLRMRSKTLWTKGANFSNFQIPPRTLSVPYVRRVLLVYQDLGNQSSQYYNITGYSLVSSVVGFMVYDASNFTINNITKLDLSTTGTRISVQFPNLTFESGTNPKTSCAIFSADGKVSITGRSLNNSCYTRNAGHFSIVTPLQRNENTRKIWVIGTVLGFVLLICGSFLGVVCVKMFKLKKTHEMEKAASEGEHNTKNRVVPLIVKITEQRVATLRIHASEEAALMELLNSMYINTLSTATHSGLLNLLMAADKYEVVSCMQMQYCSHHLSKLSMTCDLAVSYMNLPCSLLHVDALQQLTDLVKQFIVDQFKDINNSLETVELDFVEKSYELQHFSNACRTLSAPYVRSVL</sequence>
<name>A0AAD8MJA4_9APIA</name>
<comment type="caution">
    <text evidence="3">The sequence shown here is derived from an EMBL/GenBank/DDBJ whole genome shotgun (WGS) entry which is preliminary data.</text>
</comment>
<dbReference type="EMBL" id="JAUIZM010000006">
    <property type="protein sequence ID" value="KAK1378165.1"/>
    <property type="molecule type" value="Genomic_DNA"/>
</dbReference>
<reference evidence="3" key="2">
    <citation type="submission" date="2023-05" db="EMBL/GenBank/DDBJ databases">
        <authorList>
            <person name="Schelkunov M.I."/>
        </authorList>
    </citation>
    <scope>NUCLEOTIDE SEQUENCE</scope>
    <source>
        <strain evidence="3">Hsosn_3</strain>
        <tissue evidence="3">Leaf</tissue>
    </source>
</reference>
<keyword evidence="1" id="KW-0472">Membrane</keyword>
<keyword evidence="1" id="KW-0812">Transmembrane</keyword>